<dbReference type="AlphaFoldDB" id="A0A0G4F377"/>
<sequence>MMEHVNPKKGHIDATPDEVAEGLFEGAMQNELERFIEETVFARGVRMPWGRKAIRCRWVLTLKKKGGKRVAKARLVVKGFQDDHKNLQTYSGTADWWSVLLVLSFASTKG</sequence>
<dbReference type="EMBL" id="CDMZ01000078">
    <property type="protein sequence ID" value="CEM06139.1"/>
    <property type="molecule type" value="Genomic_DNA"/>
</dbReference>
<name>A0A0G4F377_9ALVE</name>
<protein>
    <recommendedName>
        <fullName evidence="2">Reverse transcriptase Ty1/copia-type domain-containing protein</fullName>
    </recommendedName>
</protein>
<gene>
    <name evidence="1" type="ORF">Cvel_14829</name>
</gene>
<accession>A0A0G4F377</accession>
<evidence type="ECO:0008006" key="2">
    <source>
        <dbReference type="Google" id="ProtNLM"/>
    </source>
</evidence>
<reference evidence="1" key="1">
    <citation type="submission" date="2014-11" db="EMBL/GenBank/DDBJ databases">
        <authorList>
            <person name="Otto D Thomas"/>
            <person name="Naeem Raeece"/>
        </authorList>
    </citation>
    <scope>NUCLEOTIDE SEQUENCE</scope>
</reference>
<dbReference type="VEuPathDB" id="CryptoDB:Cvel_14829"/>
<organism evidence="1">
    <name type="scientific">Chromera velia CCMP2878</name>
    <dbReference type="NCBI Taxonomy" id="1169474"/>
    <lineage>
        <taxon>Eukaryota</taxon>
        <taxon>Sar</taxon>
        <taxon>Alveolata</taxon>
        <taxon>Colpodellida</taxon>
        <taxon>Chromeraceae</taxon>
        <taxon>Chromera</taxon>
    </lineage>
</organism>
<evidence type="ECO:0000313" key="1">
    <source>
        <dbReference type="EMBL" id="CEM06139.1"/>
    </source>
</evidence>
<dbReference type="PhylomeDB" id="A0A0G4F377"/>
<proteinExistence type="predicted"/>